<dbReference type="EMBL" id="JAZDWU010000005">
    <property type="protein sequence ID" value="KAL0001495.1"/>
    <property type="molecule type" value="Genomic_DNA"/>
</dbReference>
<evidence type="ECO:0000313" key="3">
    <source>
        <dbReference type="Proteomes" id="UP001459277"/>
    </source>
</evidence>
<dbReference type="InterPro" id="IPR036047">
    <property type="entry name" value="F-box-like_dom_sf"/>
</dbReference>
<dbReference type="PANTHER" id="PTHR19855:SF31">
    <property type="entry name" value="TRANSCRIPTIONAL REGULATOR STERILE APETALA"/>
    <property type="match status" value="1"/>
</dbReference>
<reference evidence="2 3" key="1">
    <citation type="submission" date="2024-01" db="EMBL/GenBank/DDBJ databases">
        <title>A telomere-to-telomere, gap-free genome of sweet tea (Lithocarpus litseifolius).</title>
        <authorList>
            <person name="Zhou J."/>
        </authorList>
    </citation>
    <scope>NUCLEOTIDE SEQUENCE [LARGE SCALE GENOMIC DNA]</scope>
    <source>
        <strain evidence="2">Zhou-2022a</strain>
        <tissue evidence="2">Leaf</tissue>
    </source>
</reference>
<gene>
    <name evidence="2" type="ORF">SO802_015276</name>
</gene>
<dbReference type="InterPro" id="IPR015943">
    <property type="entry name" value="WD40/YVTN_repeat-like_dom_sf"/>
</dbReference>
<dbReference type="InterPro" id="IPR036322">
    <property type="entry name" value="WD40_repeat_dom_sf"/>
</dbReference>
<proteinExistence type="predicted"/>
<dbReference type="SUPFAM" id="SSF50978">
    <property type="entry name" value="WD40 repeat-like"/>
    <property type="match status" value="1"/>
</dbReference>
<feature type="compositionally biased region" description="Low complexity" evidence="1">
    <location>
        <begin position="1"/>
        <end position="11"/>
    </location>
</feature>
<name>A0AAW2CXD3_9ROSI</name>
<feature type="region of interest" description="Disordered" evidence="1">
    <location>
        <begin position="1"/>
        <end position="34"/>
    </location>
</feature>
<dbReference type="SUPFAM" id="SSF81383">
    <property type="entry name" value="F-box domain"/>
    <property type="match status" value="1"/>
</dbReference>
<dbReference type="Proteomes" id="UP001459277">
    <property type="component" value="Unassembled WGS sequence"/>
</dbReference>
<comment type="caution">
    <text evidence="2">The sequence shown here is derived from an EMBL/GenBank/DDBJ whole genome shotgun (WGS) entry which is preliminary data.</text>
</comment>
<sequence length="464" mass="50833">MSSSSPSSKDGNGNGGGSTSARRRGGFEGPSTSRQRAVNEVWPEHFVEALAAQVAIDASHSIGRLAAAPALANVFQVCSTWRAVSRWDALWHRLSRRIWGRTQLLHDTWHDEFVYWHRTAQNFHTRRSAHGTLAFDDVDNPDGYTCRCLTISDRHLACGFADGAVRVFDLETHNHVVTLRPHERNRLGQFARAVSGIVINGATLAFATLDGDIHVAIINGGGGVIRRAHVGNVVDDGALVDFTGCGSGRWWVGLYAGAPNRAFHIWDSATEELVFVNGSLTNPESVMGWHLLINEVTEFVGRVRVVTTEEADHQLAVACTSSRLIVFDLRNPGVILGEEESNRGFIVTSVDVSNDARYIRVDNRGDARVCRVGTLEEVCRFNIYGGGRGGRSGSQRRVMGCMNLGYALMCAGGVIRVWEVEHGRYLYNFEERIGEVNAVVANERYVAAASSGSGIHLWDFGADQ</sequence>
<accession>A0AAW2CXD3</accession>
<dbReference type="AlphaFoldDB" id="A0AAW2CXD3"/>
<evidence type="ECO:0000313" key="2">
    <source>
        <dbReference type="EMBL" id="KAL0001495.1"/>
    </source>
</evidence>
<keyword evidence="3" id="KW-1185">Reference proteome</keyword>
<dbReference type="Gene3D" id="2.130.10.10">
    <property type="entry name" value="YVTN repeat-like/Quinoprotein amine dehydrogenase"/>
    <property type="match status" value="2"/>
</dbReference>
<protein>
    <recommendedName>
        <fullName evidence="4">Transcriptional regulator STERILE APETALA-like</fullName>
    </recommendedName>
</protein>
<evidence type="ECO:0000256" key="1">
    <source>
        <dbReference type="SAM" id="MobiDB-lite"/>
    </source>
</evidence>
<dbReference type="PANTHER" id="PTHR19855">
    <property type="entry name" value="WD40 REPEAT PROTEIN 12, 37"/>
    <property type="match status" value="1"/>
</dbReference>
<organism evidence="2 3">
    <name type="scientific">Lithocarpus litseifolius</name>
    <dbReference type="NCBI Taxonomy" id="425828"/>
    <lineage>
        <taxon>Eukaryota</taxon>
        <taxon>Viridiplantae</taxon>
        <taxon>Streptophyta</taxon>
        <taxon>Embryophyta</taxon>
        <taxon>Tracheophyta</taxon>
        <taxon>Spermatophyta</taxon>
        <taxon>Magnoliopsida</taxon>
        <taxon>eudicotyledons</taxon>
        <taxon>Gunneridae</taxon>
        <taxon>Pentapetalae</taxon>
        <taxon>rosids</taxon>
        <taxon>fabids</taxon>
        <taxon>Fagales</taxon>
        <taxon>Fagaceae</taxon>
        <taxon>Lithocarpus</taxon>
    </lineage>
</organism>
<evidence type="ECO:0008006" key="4">
    <source>
        <dbReference type="Google" id="ProtNLM"/>
    </source>
</evidence>